<dbReference type="STRING" id="1121919.SAMN02745975_03524"/>
<sequence>MDILKPFSDLIHENRALEYEAIGWDDGKSMVTLGGASYLIPFDRNKNGLDNYPFAVEIRNLMGIHQIEWTKLIVLDFYLSALHHLEYTAYLPWYSRLIEGFFNIKALKNSFNRIEKLPYFELVSAYIDLLIDEIPKEEKFTLASGLAAYLYTLIPAESHRREYIDGDEHYYYYRNKDYIAGSHEIGYWLNLMAKNHYDDQSFMQYFSLCYQYYRASLYTIDATLNLADFGRALSLEIIDENEVYKELMDRPLSLANIRVFTSSHQHNRDELLNYPRLMELGKTAVEKIARIEVMRGELNTEVTHLAAGIQKCYGADLFGAILLGAEKDTYVRGYNFVDGDCTKKQMLSHLLKCCYPNSEDSAVTLKALLEGKKITDRQLVEGAMYAPQWLDIVSEYLGYEGLKSAC</sequence>
<reference evidence="3" key="1">
    <citation type="submission" date="2016-11" db="EMBL/GenBank/DDBJ databases">
        <authorList>
            <person name="Varghese N."/>
            <person name="Submissions S."/>
        </authorList>
    </citation>
    <scope>NUCLEOTIDE SEQUENCE [LARGE SCALE GENOMIC DNA]</scope>
    <source>
        <strain evidence="3">DSM 17957</strain>
    </source>
</reference>
<evidence type="ECO:0000313" key="2">
    <source>
        <dbReference type="EMBL" id="SHK04922.1"/>
    </source>
</evidence>
<dbReference type="Pfam" id="PF18991">
    <property type="entry name" value="DUF5724"/>
    <property type="match status" value="1"/>
</dbReference>
<proteinExistence type="predicted"/>
<evidence type="ECO:0000259" key="1">
    <source>
        <dbReference type="Pfam" id="PF18991"/>
    </source>
</evidence>
<dbReference type="EMBL" id="FQZV01000067">
    <property type="protein sequence ID" value="SHK04922.1"/>
    <property type="molecule type" value="Genomic_DNA"/>
</dbReference>
<dbReference type="InterPro" id="IPR043782">
    <property type="entry name" value="DUF5724"/>
</dbReference>
<dbReference type="Proteomes" id="UP000184536">
    <property type="component" value="Unassembled WGS sequence"/>
</dbReference>
<keyword evidence="3" id="KW-1185">Reference proteome</keyword>
<accession>A0A1M6PAM5</accession>
<feature type="domain" description="DUF5724" evidence="1">
    <location>
        <begin position="2"/>
        <end position="406"/>
    </location>
</feature>
<gene>
    <name evidence="2" type="ORF">SAMN02745975_03524</name>
</gene>
<dbReference type="AlphaFoldDB" id="A0A1M6PAM5"/>
<organism evidence="2 3">
    <name type="scientific">Geosporobacter subterraneus DSM 17957</name>
    <dbReference type="NCBI Taxonomy" id="1121919"/>
    <lineage>
        <taxon>Bacteria</taxon>
        <taxon>Bacillati</taxon>
        <taxon>Bacillota</taxon>
        <taxon>Clostridia</taxon>
        <taxon>Peptostreptococcales</taxon>
        <taxon>Thermotaleaceae</taxon>
        <taxon>Geosporobacter</taxon>
    </lineage>
</organism>
<protein>
    <recommendedName>
        <fullName evidence="1">DUF5724 domain-containing protein</fullName>
    </recommendedName>
</protein>
<name>A0A1M6PAM5_9FIRM</name>
<dbReference type="OrthoDB" id="9763697at2"/>
<evidence type="ECO:0000313" key="3">
    <source>
        <dbReference type="Proteomes" id="UP000184536"/>
    </source>
</evidence>